<dbReference type="EMBL" id="GISG01210420">
    <property type="protein sequence ID" value="MBA4660966.1"/>
    <property type="molecule type" value="Transcribed_RNA"/>
</dbReference>
<dbReference type="GO" id="GO:0003723">
    <property type="term" value="F:RNA binding"/>
    <property type="evidence" value="ECO:0007669"/>
    <property type="project" value="InterPro"/>
</dbReference>
<evidence type="ECO:0000256" key="7">
    <source>
        <dbReference type="PROSITE-ProRule" id="PRU00708"/>
    </source>
</evidence>
<dbReference type="GO" id="GO:0009451">
    <property type="term" value="P:RNA modification"/>
    <property type="evidence" value="ECO:0007669"/>
    <property type="project" value="InterPro"/>
</dbReference>
<feature type="domain" description="DYW" evidence="8">
    <location>
        <begin position="818"/>
        <end position="896"/>
    </location>
</feature>
<dbReference type="NCBIfam" id="TIGR00756">
    <property type="entry name" value="PPR"/>
    <property type="match status" value="7"/>
</dbReference>
<dbReference type="Pfam" id="PF01535">
    <property type="entry name" value="PPR"/>
    <property type="match status" value="6"/>
</dbReference>
<reference evidence="9" key="1">
    <citation type="journal article" date="2013" name="J. Plant Res.">
        <title>Effect of fungi and light on seed germination of three Opuntia species from semiarid lands of central Mexico.</title>
        <authorList>
            <person name="Delgado-Sanchez P."/>
            <person name="Jimenez-Bremont J.F."/>
            <person name="Guerrero-Gonzalez Mde L."/>
            <person name="Flores J."/>
        </authorList>
    </citation>
    <scope>NUCLEOTIDE SEQUENCE</scope>
    <source>
        <tissue evidence="9">Cladode</tissue>
    </source>
</reference>
<dbReference type="PANTHER" id="PTHR47926">
    <property type="entry name" value="PENTATRICOPEPTIDE REPEAT-CONTAINING PROTEIN"/>
    <property type="match status" value="1"/>
</dbReference>
<dbReference type="GO" id="GO:0008270">
    <property type="term" value="F:zinc ion binding"/>
    <property type="evidence" value="ECO:0007669"/>
    <property type="project" value="InterPro"/>
</dbReference>
<dbReference type="FunFam" id="1.25.40.10:FF:000344">
    <property type="entry name" value="Pentatricopeptide repeat-containing protein"/>
    <property type="match status" value="1"/>
</dbReference>
<feature type="repeat" description="PPR" evidence="7">
    <location>
        <begin position="294"/>
        <end position="328"/>
    </location>
</feature>
<evidence type="ECO:0000256" key="3">
    <source>
        <dbReference type="ARBA" id="ARBA00022528"/>
    </source>
</evidence>
<dbReference type="InterPro" id="IPR032867">
    <property type="entry name" value="DYW_dom"/>
</dbReference>
<keyword evidence="4" id="KW-0934">Plastid</keyword>
<evidence type="ECO:0000256" key="2">
    <source>
        <dbReference type="ARBA" id="ARBA00006643"/>
    </source>
</evidence>
<feature type="repeat" description="PPR" evidence="7">
    <location>
        <begin position="395"/>
        <end position="429"/>
    </location>
</feature>
<accession>A0A7C9EB53</accession>
<name>A0A7C9EB53_OPUST</name>
<organism evidence="9">
    <name type="scientific">Opuntia streptacantha</name>
    <name type="common">Prickly pear cactus</name>
    <name type="synonym">Opuntia cardona</name>
    <dbReference type="NCBI Taxonomy" id="393608"/>
    <lineage>
        <taxon>Eukaryota</taxon>
        <taxon>Viridiplantae</taxon>
        <taxon>Streptophyta</taxon>
        <taxon>Embryophyta</taxon>
        <taxon>Tracheophyta</taxon>
        <taxon>Spermatophyta</taxon>
        <taxon>Magnoliopsida</taxon>
        <taxon>eudicotyledons</taxon>
        <taxon>Gunneridae</taxon>
        <taxon>Pentapetalae</taxon>
        <taxon>Caryophyllales</taxon>
        <taxon>Cactineae</taxon>
        <taxon>Cactaceae</taxon>
        <taxon>Opuntioideae</taxon>
        <taxon>Opuntia</taxon>
    </lineage>
</organism>
<comment type="similarity">
    <text evidence="2">Belongs to the PPR family. PCMP-H subfamily.</text>
</comment>
<evidence type="ECO:0000256" key="5">
    <source>
        <dbReference type="ARBA" id="ARBA00022737"/>
    </source>
</evidence>
<keyword evidence="5" id="KW-0677">Repeat</keyword>
<dbReference type="GO" id="GO:0009507">
    <property type="term" value="C:chloroplast"/>
    <property type="evidence" value="ECO:0007669"/>
    <property type="project" value="UniProtKB-SubCell"/>
</dbReference>
<reference evidence="9" key="2">
    <citation type="submission" date="2020-07" db="EMBL/GenBank/DDBJ databases">
        <authorList>
            <person name="Vera ALvarez R."/>
            <person name="Arias-Moreno D.M."/>
            <person name="Jimenez-Jacinto V."/>
            <person name="Jimenez-Bremont J.F."/>
            <person name="Swaminathan K."/>
            <person name="Moose S.P."/>
            <person name="Guerrero-Gonzalez M.L."/>
            <person name="Marino-Ramirez L."/>
            <person name="Landsman D."/>
            <person name="Rodriguez-Kessler M."/>
            <person name="Delgado-Sanchez P."/>
        </authorList>
    </citation>
    <scope>NUCLEOTIDE SEQUENCE</scope>
    <source>
        <tissue evidence="9">Cladode</tissue>
    </source>
</reference>
<sequence>MAALVAPANCNLIQKPPLNPEKFPSSSEFSPPEMAISSKFMPIPPFPYSINPVYNNSQKSRTLFLSLPNQTQHVFLRKSQQFSVINDISVDCSINFSSQIAGLCLKGNLDEALKLLDSVRELNLFVEDDVFVSLLDLCERKRALNEGRRVYSHICNSRTRLDIRVGNALLSMFVRLRNLGDAWCVFGKMEERDLFSWNVLVGGYAKAGFFDEALDLYHRMLWLGFRPDEYTFPCILRTCGGVPDLERGREVHVHVIRYGFESNIDVLNALITMYMKCGDTFTARLLFDRMQKRDRISWNAMISGYLENGECFEGFRLFFVMLEFGIDPDLITMTSVVSACELVGDDRLGREIHGYVISTGLEAEVSVCNSLIRMYLGTRNWFEAEKVFCKMQSKDLVSWTSMISGYEDNGFPERAVDTYRLMEAEGVMPDEIAIATTISACSSLSLLDMGMKLHELADRTGYISHIIVANTLIDLYSKCKCIDLAIEVFHHIHKKDVISWTSIISGLRLNNRSFEAISYFRQMRLSLGPNPISLIAVLSACARIGALMCGKEIHAYALRTNLGFDAYVPNAILDMYVRCGRMGPAWHQFNGCRRDTSAWNIMLTGFADRNQGKRAVKFFNEMIDSKVNPDEVTFTSLLCACSRSGMVKEGLEYFDKMKNEYHVSPNLKHYACIVDLLGRAGQLNDAYEFIQKMPFKPDQAIWGALLNACRIHHSVELGEVAAQHIFEVDQKSVGYYVLLCNLYTGCSKWDELAEVRKTMRERGLIVDPGCSWIEIKGKVHAFLSGDEFHPDIKQVNAVLKTFYEKMKATGANEANSSSEDASKAEVFCGHSERLAIAFGLINSAPGTPLWVTKNLYMCQSCHSVVKFISKVVRREICVRDTEQFHHFKDGVCSCCDKGYNGKT</sequence>
<dbReference type="Pfam" id="PF20431">
    <property type="entry name" value="E_motif"/>
    <property type="match status" value="1"/>
</dbReference>
<dbReference type="InterPro" id="IPR046960">
    <property type="entry name" value="PPR_At4g14850-like_plant"/>
</dbReference>
<dbReference type="FunFam" id="1.25.40.10:FF:000395">
    <property type="entry name" value="Pentatricopeptide repeat-containing protein chloroplastic"/>
    <property type="match status" value="1"/>
</dbReference>
<evidence type="ECO:0000256" key="4">
    <source>
        <dbReference type="ARBA" id="ARBA00022640"/>
    </source>
</evidence>
<dbReference type="InterPro" id="IPR046848">
    <property type="entry name" value="E_motif"/>
</dbReference>
<feature type="repeat" description="PPR" evidence="7">
    <location>
        <begin position="193"/>
        <end position="227"/>
    </location>
</feature>
<dbReference type="FunFam" id="1.25.40.10:FF:000776">
    <property type="entry name" value="Pentatricopeptide repeat-containing protein At3g13880"/>
    <property type="match status" value="1"/>
</dbReference>
<evidence type="ECO:0000313" key="9">
    <source>
        <dbReference type="EMBL" id="MBA4660966.1"/>
    </source>
</evidence>
<dbReference type="Pfam" id="PF14432">
    <property type="entry name" value="DYW_deaminase"/>
    <property type="match status" value="1"/>
</dbReference>
<evidence type="ECO:0000256" key="1">
    <source>
        <dbReference type="ARBA" id="ARBA00004229"/>
    </source>
</evidence>
<dbReference type="FunFam" id="1.25.40.10:FF:000073">
    <property type="entry name" value="Pentatricopeptide repeat-containing protein chloroplastic"/>
    <property type="match status" value="1"/>
</dbReference>
<evidence type="ECO:0000259" key="8">
    <source>
        <dbReference type="Pfam" id="PF14432"/>
    </source>
</evidence>
<keyword evidence="3" id="KW-0150">Chloroplast</keyword>
<dbReference type="Gene3D" id="1.25.40.10">
    <property type="entry name" value="Tetratricopeptide repeat domain"/>
    <property type="match status" value="5"/>
</dbReference>
<keyword evidence="6" id="KW-0809">Transit peptide</keyword>
<dbReference type="AlphaFoldDB" id="A0A7C9EB53"/>
<evidence type="ECO:0000256" key="6">
    <source>
        <dbReference type="ARBA" id="ARBA00022946"/>
    </source>
</evidence>
<proteinExistence type="inferred from homology"/>
<comment type="subcellular location">
    <subcellularLocation>
        <location evidence="1">Plastid</location>
        <location evidence="1">Chloroplast</location>
    </subcellularLocation>
</comment>
<protein>
    <recommendedName>
        <fullName evidence="8">DYW domain-containing protein</fullName>
    </recommendedName>
</protein>
<dbReference type="InterPro" id="IPR002885">
    <property type="entry name" value="PPR_rpt"/>
</dbReference>
<dbReference type="PANTHER" id="PTHR47926:SF440">
    <property type="entry name" value="REPEAT-CONTAINING PROTEIN, PUTATIVE-RELATED"/>
    <property type="match status" value="1"/>
</dbReference>
<dbReference type="Pfam" id="PF13041">
    <property type="entry name" value="PPR_2"/>
    <property type="match status" value="3"/>
</dbReference>
<feature type="repeat" description="PPR" evidence="7">
    <location>
        <begin position="595"/>
        <end position="629"/>
    </location>
</feature>
<dbReference type="InterPro" id="IPR011990">
    <property type="entry name" value="TPR-like_helical_dom_sf"/>
</dbReference>
<dbReference type="PROSITE" id="PS51375">
    <property type="entry name" value="PPR"/>
    <property type="match status" value="5"/>
</dbReference>
<feature type="repeat" description="PPR" evidence="7">
    <location>
        <begin position="630"/>
        <end position="660"/>
    </location>
</feature>